<dbReference type="Proteomes" id="UP000010809">
    <property type="component" value="Chromosome"/>
</dbReference>
<evidence type="ECO:0000256" key="1">
    <source>
        <dbReference type="SAM" id="MobiDB-lite"/>
    </source>
</evidence>
<protein>
    <submittedName>
        <fullName evidence="2">Uncharacterized protein</fullName>
    </submittedName>
</protein>
<name>L0DXF7_THIND</name>
<dbReference type="AlphaFoldDB" id="L0DXF7"/>
<dbReference type="PATRIC" id="fig|1255043.3.peg.2007"/>
<reference evidence="2" key="1">
    <citation type="submission" date="2015-12" db="EMBL/GenBank/DDBJ databases">
        <authorList>
            <person name="Tikhonova T.V."/>
            <person name="Pavlov A.R."/>
            <person name="Beletsky A.V."/>
            <person name="Mardanov A.V."/>
            <person name="Sorokin D.Y."/>
            <person name="Ravin N.V."/>
            <person name="Popov V.O."/>
        </authorList>
    </citation>
    <scope>NUCLEOTIDE SEQUENCE</scope>
    <source>
        <strain evidence="2">DSM 14787</strain>
    </source>
</reference>
<feature type="compositionally biased region" description="Low complexity" evidence="1">
    <location>
        <begin position="28"/>
        <end position="39"/>
    </location>
</feature>
<dbReference type="STRING" id="1255043.TVNIR_1984"/>
<sequence length="39" mass="3687">MTSGPETPGPQRVVSPFPDGGSPGGGPAAASPSGRRPIG</sequence>
<accession>L0DXF7</accession>
<dbReference type="EMBL" id="CP003989">
    <property type="protein sequence ID" value="AGA33645.1"/>
    <property type="molecule type" value="Genomic_DNA"/>
</dbReference>
<gene>
    <name evidence="2" type="ordered locus">TVNIR_1984</name>
</gene>
<organism evidence="2 3">
    <name type="scientific">Thioalkalivibrio nitratireducens (strain DSM 14787 / UNIQEM 213 / ALEN2)</name>
    <dbReference type="NCBI Taxonomy" id="1255043"/>
    <lineage>
        <taxon>Bacteria</taxon>
        <taxon>Pseudomonadati</taxon>
        <taxon>Pseudomonadota</taxon>
        <taxon>Gammaproteobacteria</taxon>
        <taxon>Chromatiales</taxon>
        <taxon>Ectothiorhodospiraceae</taxon>
        <taxon>Thioalkalivibrio</taxon>
    </lineage>
</organism>
<proteinExistence type="predicted"/>
<evidence type="ECO:0000313" key="3">
    <source>
        <dbReference type="Proteomes" id="UP000010809"/>
    </source>
</evidence>
<dbReference type="HOGENOM" id="CLU_3318464_0_0_6"/>
<feature type="region of interest" description="Disordered" evidence="1">
    <location>
        <begin position="1"/>
        <end position="39"/>
    </location>
</feature>
<evidence type="ECO:0000313" key="2">
    <source>
        <dbReference type="EMBL" id="AGA33645.1"/>
    </source>
</evidence>
<dbReference type="KEGG" id="tni:TVNIR_1984"/>
<keyword evidence="3" id="KW-1185">Reference proteome</keyword>